<comment type="caution">
    <text evidence="1">The sequence shown here is derived from an EMBL/GenBank/DDBJ whole genome shotgun (WGS) entry which is preliminary data.</text>
</comment>
<reference evidence="1 2" key="1">
    <citation type="submission" date="2020-09" db="EMBL/GenBank/DDBJ databases">
        <title>De no assembly of potato wild relative species, Solanum commersonii.</title>
        <authorList>
            <person name="Cho K."/>
        </authorList>
    </citation>
    <scope>NUCLEOTIDE SEQUENCE [LARGE SCALE GENOMIC DNA]</scope>
    <source>
        <strain evidence="1">LZ3.2</strain>
        <tissue evidence="1">Leaf</tissue>
    </source>
</reference>
<gene>
    <name evidence="1" type="ORF">H5410_014487</name>
</gene>
<sequence>MTEKKISQKLTFSGRFDRVDRLMGHFSAAQSRSLTNRMGGARGAAMERSLGRLISGKWKIVEVIFGEDERGGVVVLACPNQWSFGDITMMWSSIGRRILTMLAMYNLRLPEFDDVCYVQSPIASGWRSLSDICYVQPPIGGV</sequence>
<name>A0A9J5ZRL2_SOLCO</name>
<dbReference type="EMBL" id="JACXVP010000003">
    <property type="protein sequence ID" value="KAG5614663.1"/>
    <property type="molecule type" value="Genomic_DNA"/>
</dbReference>
<accession>A0A9J5ZRL2</accession>
<organism evidence="1 2">
    <name type="scientific">Solanum commersonii</name>
    <name type="common">Commerson's wild potato</name>
    <name type="synonym">Commerson's nightshade</name>
    <dbReference type="NCBI Taxonomy" id="4109"/>
    <lineage>
        <taxon>Eukaryota</taxon>
        <taxon>Viridiplantae</taxon>
        <taxon>Streptophyta</taxon>
        <taxon>Embryophyta</taxon>
        <taxon>Tracheophyta</taxon>
        <taxon>Spermatophyta</taxon>
        <taxon>Magnoliopsida</taxon>
        <taxon>eudicotyledons</taxon>
        <taxon>Gunneridae</taxon>
        <taxon>Pentapetalae</taxon>
        <taxon>asterids</taxon>
        <taxon>lamiids</taxon>
        <taxon>Solanales</taxon>
        <taxon>Solanaceae</taxon>
        <taxon>Solanoideae</taxon>
        <taxon>Solaneae</taxon>
        <taxon>Solanum</taxon>
    </lineage>
</organism>
<evidence type="ECO:0000313" key="1">
    <source>
        <dbReference type="EMBL" id="KAG5614663.1"/>
    </source>
</evidence>
<dbReference type="AlphaFoldDB" id="A0A9J5ZRL2"/>
<protein>
    <submittedName>
        <fullName evidence="1">Uncharacterized protein</fullName>
    </submittedName>
</protein>
<dbReference type="Proteomes" id="UP000824120">
    <property type="component" value="Chromosome 3"/>
</dbReference>
<evidence type="ECO:0000313" key="2">
    <source>
        <dbReference type="Proteomes" id="UP000824120"/>
    </source>
</evidence>
<keyword evidence="2" id="KW-1185">Reference proteome</keyword>
<proteinExistence type="predicted"/>